<dbReference type="SUPFAM" id="SSF53448">
    <property type="entry name" value="Nucleotide-diphospho-sugar transferases"/>
    <property type="match status" value="1"/>
</dbReference>
<dbReference type="Proteomes" id="UP001157440">
    <property type="component" value="Unassembled WGS sequence"/>
</dbReference>
<name>A0AA37WU63_9HYPH</name>
<keyword evidence="1" id="KW-0808">Transferase</keyword>
<accession>A0AA37WU63</accession>
<evidence type="ECO:0000313" key="1">
    <source>
        <dbReference type="EMBL" id="GLS73945.1"/>
    </source>
</evidence>
<gene>
    <name evidence="1" type="ORF">GCM10007890_59600</name>
</gene>
<comment type="caution">
    <text evidence="1">The sequence shown here is derived from an EMBL/GenBank/DDBJ whole genome shotgun (WGS) entry which is preliminary data.</text>
</comment>
<dbReference type="AlphaFoldDB" id="A0AA37WU63"/>
<keyword evidence="2" id="KW-1185">Reference proteome</keyword>
<dbReference type="InterPro" id="IPR011990">
    <property type="entry name" value="TPR-like_helical_dom_sf"/>
</dbReference>
<reference evidence="2" key="1">
    <citation type="journal article" date="2019" name="Int. J. Syst. Evol. Microbiol.">
        <title>The Global Catalogue of Microorganisms (GCM) 10K type strain sequencing project: providing services to taxonomists for standard genome sequencing and annotation.</title>
        <authorList>
            <consortium name="The Broad Institute Genomics Platform"/>
            <consortium name="The Broad Institute Genome Sequencing Center for Infectious Disease"/>
            <person name="Wu L."/>
            <person name="Ma J."/>
        </authorList>
    </citation>
    <scope>NUCLEOTIDE SEQUENCE [LARGE SCALE GENOMIC DNA]</scope>
    <source>
        <strain evidence="2">NBRC 103632</strain>
    </source>
</reference>
<dbReference type="Gene3D" id="3.90.550.10">
    <property type="entry name" value="Spore Coat Polysaccharide Biosynthesis Protein SpsA, Chain A"/>
    <property type="match status" value="1"/>
</dbReference>
<protein>
    <submittedName>
        <fullName evidence="1">Glycosyl transferase</fullName>
    </submittedName>
</protein>
<proteinExistence type="predicted"/>
<dbReference type="Gene3D" id="1.25.40.10">
    <property type="entry name" value="Tetratricopeptide repeat domain"/>
    <property type="match status" value="1"/>
</dbReference>
<dbReference type="EMBL" id="BSPL01000033">
    <property type="protein sequence ID" value="GLS73945.1"/>
    <property type="molecule type" value="Genomic_DNA"/>
</dbReference>
<dbReference type="InterPro" id="IPR029044">
    <property type="entry name" value="Nucleotide-diphossugar_trans"/>
</dbReference>
<sequence>MIVDTGSTDGTQDVIRAALADLPGALVERPWVDFAFNRTEALTLARPHADYALIIDADDELIDAERFVVPRLTEAGYNLEIVDGATRYWRTQLVDNRKDWRYRGVLHEFLQCPENPSLTTLPLAMRRGNDGARHRDDGTQSRDIAVLEGALAVEDDPFMVARYTFYLANSYRDGGEPRKAVEYYLKRADLGYWSEEVYIGLLCAADIMEALNEPEGAVLALYDRMIPICPARAEARLGASRFCRRRRKFAAGYRYAEAGLALPLPAEGISLHPWVYSYGLREEFSAHAFHTGQLRACLSACLDILKQPDVPGDVLSRTSALARQALAGMIDPAWGCQPSSYRSEFLPSWHL</sequence>
<dbReference type="GO" id="GO:0016740">
    <property type="term" value="F:transferase activity"/>
    <property type="evidence" value="ECO:0007669"/>
    <property type="project" value="UniProtKB-KW"/>
</dbReference>
<organism evidence="1 2">
    <name type="scientific">Methylobacterium tardum</name>
    <dbReference type="NCBI Taxonomy" id="374432"/>
    <lineage>
        <taxon>Bacteria</taxon>
        <taxon>Pseudomonadati</taxon>
        <taxon>Pseudomonadota</taxon>
        <taxon>Alphaproteobacteria</taxon>
        <taxon>Hyphomicrobiales</taxon>
        <taxon>Methylobacteriaceae</taxon>
        <taxon>Methylobacterium</taxon>
    </lineage>
</organism>
<evidence type="ECO:0000313" key="2">
    <source>
        <dbReference type="Proteomes" id="UP001157440"/>
    </source>
</evidence>